<protein>
    <recommendedName>
        <fullName evidence="3">Phage protein</fullName>
    </recommendedName>
</protein>
<accession>A0ABS6EBC0</accession>
<sequence length="121" mass="13757">MAYVDYEYYKNEYKGNLDEDTATKLLEESSDQVDRLTYGRIRRKGFSNLTEYQQEMIKKAVCYQADFISNYGEYLNIPIDGYSAGGISLSFSKDNQGAGGVIADKKTLDYLSQTGLTVRRL</sequence>
<dbReference type="RefSeq" id="WP_216521201.1">
    <property type="nucleotide sequence ID" value="NZ_JAHLPM010000015.1"/>
</dbReference>
<proteinExistence type="predicted"/>
<dbReference type="Proteomes" id="UP000749471">
    <property type="component" value="Unassembled WGS sequence"/>
</dbReference>
<dbReference type="EMBL" id="JAHLPM010000015">
    <property type="protein sequence ID" value="MBU5439494.1"/>
    <property type="molecule type" value="Genomic_DNA"/>
</dbReference>
<name>A0ABS6EBC0_9FIRM</name>
<organism evidence="1 2">
    <name type="scientific">Tissierella simiarum</name>
    <dbReference type="NCBI Taxonomy" id="2841534"/>
    <lineage>
        <taxon>Bacteria</taxon>
        <taxon>Bacillati</taxon>
        <taxon>Bacillota</taxon>
        <taxon>Tissierellia</taxon>
        <taxon>Tissierellales</taxon>
        <taxon>Tissierellaceae</taxon>
        <taxon>Tissierella</taxon>
    </lineage>
</organism>
<reference evidence="1 2" key="1">
    <citation type="submission" date="2021-06" db="EMBL/GenBank/DDBJ databases">
        <authorList>
            <person name="Sun Q."/>
            <person name="Li D."/>
        </authorList>
    </citation>
    <scope>NUCLEOTIDE SEQUENCE [LARGE SCALE GENOMIC DNA]</scope>
    <source>
        <strain evidence="1 2">MSJ-40</strain>
    </source>
</reference>
<keyword evidence="2" id="KW-1185">Reference proteome</keyword>
<comment type="caution">
    <text evidence="1">The sequence shown here is derived from an EMBL/GenBank/DDBJ whole genome shotgun (WGS) entry which is preliminary data.</text>
</comment>
<evidence type="ECO:0000313" key="1">
    <source>
        <dbReference type="EMBL" id="MBU5439494.1"/>
    </source>
</evidence>
<gene>
    <name evidence="1" type="ORF">KQI42_15875</name>
</gene>
<evidence type="ECO:0000313" key="2">
    <source>
        <dbReference type="Proteomes" id="UP000749471"/>
    </source>
</evidence>
<evidence type="ECO:0008006" key="3">
    <source>
        <dbReference type="Google" id="ProtNLM"/>
    </source>
</evidence>